<dbReference type="EMBL" id="MDYQ01000121">
    <property type="protein sequence ID" value="PRP81568.1"/>
    <property type="molecule type" value="Genomic_DNA"/>
</dbReference>
<organism evidence="2 3">
    <name type="scientific">Planoprotostelium fungivorum</name>
    <dbReference type="NCBI Taxonomy" id="1890364"/>
    <lineage>
        <taxon>Eukaryota</taxon>
        <taxon>Amoebozoa</taxon>
        <taxon>Evosea</taxon>
        <taxon>Variosea</taxon>
        <taxon>Cavosteliida</taxon>
        <taxon>Cavosteliaceae</taxon>
        <taxon>Planoprotostelium</taxon>
    </lineage>
</organism>
<feature type="compositionally biased region" description="Polar residues" evidence="1">
    <location>
        <begin position="113"/>
        <end position="125"/>
    </location>
</feature>
<dbReference type="AlphaFoldDB" id="A0A2P6NCA2"/>
<feature type="region of interest" description="Disordered" evidence="1">
    <location>
        <begin position="1"/>
        <end position="27"/>
    </location>
</feature>
<evidence type="ECO:0000313" key="2">
    <source>
        <dbReference type="EMBL" id="PRP81568.1"/>
    </source>
</evidence>
<feature type="compositionally biased region" description="Polar residues" evidence="1">
    <location>
        <begin position="302"/>
        <end position="314"/>
    </location>
</feature>
<feature type="compositionally biased region" description="Basic and acidic residues" evidence="1">
    <location>
        <begin position="140"/>
        <end position="156"/>
    </location>
</feature>
<feature type="compositionally biased region" description="Polar residues" evidence="1">
    <location>
        <begin position="266"/>
        <end position="278"/>
    </location>
</feature>
<accession>A0A2P6NCA2</accession>
<keyword evidence="3" id="KW-1185">Reference proteome</keyword>
<dbReference type="InParanoid" id="A0A2P6NCA2"/>
<feature type="region of interest" description="Disordered" evidence="1">
    <location>
        <begin position="42"/>
        <end position="70"/>
    </location>
</feature>
<protein>
    <submittedName>
        <fullName evidence="2">Uncharacterized protein</fullName>
    </submittedName>
</protein>
<feature type="compositionally biased region" description="Basic and acidic residues" evidence="1">
    <location>
        <begin position="219"/>
        <end position="231"/>
    </location>
</feature>
<evidence type="ECO:0000313" key="3">
    <source>
        <dbReference type="Proteomes" id="UP000241769"/>
    </source>
</evidence>
<name>A0A2P6NCA2_9EUKA</name>
<reference evidence="2 3" key="1">
    <citation type="journal article" date="2018" name="Genome Biol. Evol.">
        <title>Multiple Roots of Fruiting Body Formation in Amoebozoa.</title>
        <authorList>
            <person name="Hillmann F."/>
            <person name="Forbes G."/>
            <person name="Novohradska S."/>
            <person name="Ferling I."/>
            <person name="Riege K."/>
            <person name="Groth M."/>
            <person name="Westermann M."/>
            <person name="Marz M."/>
            <person name="Spaller T."/>
            <person name="Winckler T."/>
            <person name="Schaap P."/>
            <person name="Glockner G."/>
        </authorList>
    </citation>
    <scope>NUCLEOTIDE SEQUENCE [LARGE SCALE GENOMIC DNA]</scope>
    <source>
        <strain evidence="2 3">Jena</strain>
    </source>
</reference>
<sequence length="314" mass="34732">MRNSSSHPSSGFPEPEIHLGSDDDDEPVEQILVDLRLSRRASQAALTRKKKRSSNRWITQDPSDLSGLPSFLPYVERTDFITEWRSRGEEPSPPVQIYSAMEPRPRSEPKKSQPLNYLNHTFTSDPKNRSVAVARQPFLKKGEGAGRSDKQDDEGKQNAVRCPISPSLPPHGPSSPSLHSTLKPSRLYTVPDELQPARLSDLSIDTRSNVKGRSSISNRYRDVSAEVEIKAGETGPTEDNSELSPDARPPSPFVVQFGGPQKEIESSPSTTRDVNQNPAYRDSFPVVSGPASPSRRRLSRSVTGPKTFQSPQNI</sequence>
<proteinExistence type="predicted"/>
<evidence type="ECO:0000256" key="1">
    <source>
        <dbReference type="SAM" id="MobiDB-lite"/>
    </source>
</evidence>
<comment type="caution">
    <text evidence="2">The sequence shown here is derived from an EMBL/GenBank/DDBJ whole genome shotgun (WGS) entry which is preliminary data.</text>
</comment>
<feature type="compositionally biased region" description="Polar residues" evidence="1">
    <location>
        <begin position="203"/>
        <end position="218"/>
    </location>
</feature>
<feature type="region of interest" description="Disordered" evidence="1">
    <location>
        <begin position="83"/>
        <end position="314"/>
    </location>
</feature>
<gene>
    <name evidence="2" type="ORF">PROFUN_01075</name>
</gene>
<dbReference type="Proteomes" id="UP000241769">
    <property type="component" value="Unassembled WGS sequence"/>
</dbReference>